<protein>
    <submittedName>
        <fullName evidence="1">Uncharacterized protein</fullName>
    </submittedName>
</protein>
<dbReference type="Proteomes" id="UP001201812">
    <property type="component" value="Unassembled WGS sequence"/>
</dbReference>
<comment type="caution">
    <text evidence="1">The sequence shown here is derived from an EMBL/GenBank/DDBJ whole genome shotgun (WGS) entry which is preliminary data.</text>
</comment>
<organism evidence="1 2">
    <name type="scientific">Ditylenchus destructor</name>
    <dbReference type="NCBI Taxonomy" id="166010"/>
    <lineage>
        <taxon>Eukaryota</taxon>
        <taxon>Metazoa</taxon>
        <taxon>Ecdysozoa</taxon>
        <taxon>Nematoda</taxon>
        <taxon>Chromadorea</taxon>
        <taxon>Rhabditida</taxon>
        <taxon>Tylenchina</taxon>
        <taxon>Tylenchomorpha</taxon>
        <taxon>Sphaerularioidea</taxon>
        <taxon>Anguinidae</taxon>
        <taxon>Anguininae</taxon>
        <taxon>Ditylenchus</taxon>
    </lineage>
</organism>
<name>A0AAD4NFP5_9BILA</name>
<evidence type="ECO:0000313" key="2">
    <source>
        <dbReference type="Proteomes" id="UP001201812"/>
    </source>
</evidence>
<sequence>MSTTSKKVLEALTGTSSSIKSLTTSIISTAISSAEDPSTTTTVLGQMATSIVGSIPPTGSQSPTSCADSPNEYRNLLTSLSGQKSDHVLWIESLKQYHWEGDPEHFSFALDKCGVPTLKEIFIKLQFHKTRRELFMLEKRT</sequence>
<accession>A0AAD4NFP5</accession>
<evidence type="ECO:0000313" key="1">
    <source>
        <dbReference type="EMBL" id="KAI1726208.1"/>
    </source>
</evidence>
<keyword evidence="2" id="KW-1185">Reference proteome</keyword>
<proteinExistence type="predicted"/>
<dbReference type="EMBL" id="JAKKPZ010000002">
    <property type="protein sequence ID" value="KAI1726208.1"/>
    <property type="molecule type" value="Genomic_DNA"/>
</dbReference>
<reference evidence="1" key="1">
    <citation type="submission" date="2022-01" db="EMBL/GenBank/DDBJ databases">
        <title>Genome Sequence Resource for Two Populations of Ditylenchus destructor, the Migratory Endoparasitic Phytonematode.</title>
        <authorList>
            <person name="Zhang H."/>
            <person name="Lin R."/>
            <person name="Xie B."/>
        </authorList>
    </citation>
    <scope>NUCLEOTIDE SEQUENCE</scope>
    <source>
        <strain evidence="1">BazhouSP</strain>
    </source>
</reference>
<gene>
    <name evidence="1" type="ORF">DdX_02910</name>
</gene>
<dbReference type="AlphaFoldDB" id="A0AAD4NFP5"/>